<protein>
    <submittedName>
        <fullName evidence="3">LamG domain-containing protein</fullName>
    </submittedName>
</protein>
<sequence>MLRSSPALLLSALMASVALPAFAQTGAQTAGPDGRLFHASLDAGYAADQAGGIAAPLLVDQVELTPDGAQGGAVRASDAQILAWAAPGNLYAQRGTLSFFWRSHQPIGPRQFVIFRVGYPDHTSWDMTFLRLDWNGHGFDAFVTDANLARVRVSFDAPAPDPEAWTHLAVAWDETSGLTLYVNGKPAAKTGQTAVLDNGLFAFGPHSRIIAGYQVQSAYDYQRGGDVDEVSTFDHRLSDAEVAALAAHQTPTGGAFPARDMADPATRDEWRMRYGFNRPNDPPPYLDAPSTAIRVVRPTEARDIRMLFSKGTDGIRESTWPGVYNRSRLAGRHDYFVLPDWNVYEAGGKALTLHLPDQPWNRIEIQGAADGTLTAVGHGAETRIGERARGQERTTLQLASERAGGAVRFDNRMQETPIREIGVYDVRPGEAPTGSAALEYTVDAAAGTDYPTLDELKTYVAGRFVPDERATVVALPGGAPREAKAAPAGASMPLVHVLIPADFRNVAPGGEPARFDYGWANMRDGLDGFVLQIPALTVTPTHEGLIPLNIRIKDPIWPDRDLLDVNVSVKPGEARTLWLDTRDRLLPNDRSLYLTVASASPDFGAQGLNGMKVRLVFKPREQAMAEHVADREEQVKANLAWFVEEQPNNRLLPVYERFDREVTDLLRVDPDNVTARIYWNEQNGGQPWPAFAQSQPAPGVPLWAHRQIEDLKLVERFVNWWIDNRQIPAGQDGSGELGGGLSDDSDLLHQWVPLYMMGSEPEKVRASQAAALAAIYRSGMITDGLNTIRADELHSYEEGINTIAQYAQMNRGSPRAIERLMATARRYPEMTAVNAAGHRHFLSNSFSAHDFSSEGPWGRQRGNNFLIFHPGVLLVQWNGSPRTKAVILETLDGFLAHGRPAASGTGVVLDSPIDWTTDRSFTVNGPLGNTTGGGLGGSTTAFWAAWSWTHDDRYLAPLLGAGTGGLNGLGPDVMSVLGRRETWGPMFVTAAGAADSYRLSNTGGQGSPVNMARFGAWQTTGDKRYLETLYGAEIQSGTQRMGMMTTGELWTDRVQMPSEMLQRARLGGVGARRGQIFPGNVVSWRFGQADGADSVAILLPEATPERFKVIAFNVTDRPVQATLIGAGVTPGRWSLSQGSDADGDDRADAPTNSSIAFEPGAEVALTLPPKQAMVLELAMTEAGTPMAQRPDVGLDPEDVVVSGRTAKVTVHGLGGVASPAGEVLIEDASGKVVGRAPFPVLAAPEDLLPKTATVRVNLPRDLERASPTGLRVRLALNGEPVEISPANNIVPLPQDQEP</sequence>
<feature type="signal peptide" evidence="2">
    <location>
        <begin position="1"/>
        <end position="23"/>
    </location>
</feature>
<dbReference type="KEGG" id="bgoe:IFJ75_03020"/>
<evidence type="ECO:0000313" key="3">
    <source>
        <dbReference type="EMBL" id="QTC91915.1"/>
    </source>
</evidence>
<evidence type="ECO:0000256" key="2">
    <source>
        <dbReference type="SAM" id="SignalP"/>
    </source>
</evidence>
<evidence type="ECO:0000256" key="1">
    <source>
        <dbReference type="SAM" id="MobiDB-lite"/>
    </source>
</evidence>
<dbReference type="EMBL" id="CP062222">
    <property type="protein sequence ID" value="QTC91915.1"/>
    <property type="molecule type" value="Genomic_DNA"/>
</dbReference>
<dbReference type="Pfam" id="PF13385">
    <property type="entry name" value="Laminin_G_3"/>
    <property type="match status" value="1"/>
</dbReference>
<proteinExistence type="predicted"/>
<evidence type="ECO:0000313" key="4">
    <source>
        <dbReference type="Proteomes" id="UP000663918"/>
    </source>
</evidence>
<keyword evidence="4" id="KW-1185">Reference proteome</keyword>
<dbReference type="Gene3D" id="2.60.120.200">
    <property type="match status" value="1"/>
</dbReference>
<accession>A0A975GYS6</accession>
<dbReference type="Proteomes" id="UP000663918">
    <property type="component" value="Chromosome"/>
</dbReference>
<feature type="region of interest" description="Disordered" evidence="1">
    <location>
        <begin position="1132"/>
        <end position="1153"/>
    </location>
</feature>
<keyword evidence="2" id="KW-0732">Signal</keyword>
<name>A0A975GYS6_9CAUL</name>
<gene>
    <name evidence="3" type="ORF">IFJ75_03020</name>
</gene>
<dbReference type="RefSeq" id="WP_207871145.1">
    <property type="nucleotide sequence ID" value="NZ_CP062222.1"/>
</dbReference>
<organism evidence="3 4">
    <name type="scientific">Brevundimonas goettingensis</name>
    <dbReference type="NCBI Taxonomy" id="2774190"/>
    <lineage>
        <taxon>Bacteria</taxon>
        <taxon>Pseudomonadati</taxon>
        <taxon>Pseudomonadota</taxon>
        <taxon>Alphaproteobacteria</taxon>
        <taxon>Caulobacterales</taxon>
        <taxon>Caulobacteraceae</taxon>
        <taxon>Brevundimonas</taxon>
    </lineage>
</organism>
<dbReference type="InterPro" id="IPR013320">
    <property type="entry name" value="ConA-like_dom_sf"/>
</dbReference>
<feature type="chain" id="PRO_5037432780" evidence="2">
    <location>
        <begin position="24"/>
        <end position="1298"/>
    </location>
</feature>
<reference evidence="3" key="1">
    <citation type="submission" date="2020-09" db="EMBL/GenBank/DDBJ databases">
        <title>Brevundimonas sp. LVF2 isolated from a puddle in Goettingen, Germany.</title>
        <authorList>
            <person name="Friedrich I."/>
            <person name="Klassen A."/>
            <person name="Hannes N."/>
            <person name="Schneider D."/>
            <person name="Hertel R."/>
            <person name="Daniel R."/>
        </authorList>
    </citation>
    <scope>NUCLEOTIDE SEQUENCE</scope>
    <source>
        <strain evidence="3">LVF2</strain>
    </source>
</reference>
<dbReference type="SUPFAM" id="SSF49899">
    <property type="entry name" value="Concanavalin A-like lectins/glucanases"/>
    <property type="match status" value="1"/>
</dbReference>